<dbReference type="EMBL" id="HBHK01017809">
    <property type="protein sequence ID" value="CAD9692341.1"/>
    <property type="molecule type" value="Transcribed_RNA"/>
</dbReference>
<proteinExistence type="predicted"/>
<protein>
    <submittedName>
        <fullName evidence="1">Uncharacterized protein</fullName>
    </submittedName>
</protein>
<gene>
    <name evidence="1" type="ORF">QSP1433_LOCUS11309</name>
</gene>
<accession>A0A7S2S832</accession>
<dbReference type="AlphaFoldDB" id="A0A7S2S832"/>
<evidence type="ECO:0000313" key="1">
    <source>
        <dbReference type="EMBL" id="CAD9692341.1"/>
    </source>
</evidence>
<reference evidence="1" key="1">
    <citation type="submission" date="2021-01" db="EMBL/GenBank/DDBJ databases">
        <authorList>
            <person name="Corre E."/>
            <person name="Pelletier E."/>
            <person name="Niang G."/>
            <person name="Scheremetjew M."/>
            <person name="Finn R."/>
            <person name="Kale V."/>
            <person name="Holt S."/>
            <person name="Cochrane G."/>
            <person name="Meng A."/>
            <person name="Brown T."/>
            <person name="Cohen L."/>
        </authorList>
    </citation>
    <scope>NUCLEOTIDE SEQUENCE</scope>
    <source>
        <strain evidence="1">NY070348D</strain>
    </source>
</reference>
<name>A0A7S2S832_9STRA</name>
<sequence>MHRFSQDMGFHNEVVGHEHAALAESLPLPRSLVSAPCCAQLSAVSSRKWAAEGPIVPIGPQKTTATLLISTTNNNSFDLLFILQISCQNNAWVCPQHLWKPLAQTNSSTC</sequence>
<organism evidence="1">
    <name type="scientific">Mucochytrium quahogii</name>
    <dbReference type="NCBI Taxonomy" id="96639"/>
    <lineage>
        <taxon>Eukaryota</taxon>
        <taxon>Sar</taxon>
        <taxon>Stramenopiles</taxon>
        <taxon>Bigyra</taxon>
        <taxon>Labyrinthulomycetes</taxon>
        <taxon>Thraustochytrida</taxon>
        <taxon>Thraustochytriidae</taxon>
        <taxon>Mucochytrium</taxon>
    </lineage>
</organism>